<dbReference type="Gene3D" id="3.40.50.2000">
    <property type="entry name" value="Glycogen Phosphorylase B"/>
    <property type="match status" value="2"/>
</dbReference>
<dbReference type="Pfam" id="PF13439">
    <property type="entry name" value="Glyco_transf_4"/>
    <property type="match status" value="1"/>
</dbReference>
<dbReference type="InterPro" id="IPR028098">
    <property type="entry name" value="Glyco_trans_4-like_N"/>
</dbReference>
<protein>
    <submittedName>
        <fullName evidence="3">Glycosyltransferase</fullName>
    </submittedName>
</protein>
<dbReference type="PANTHER" id="PTHR12526:SF637">
    <property type="entry name" value="GLYCOSYLTRANSFERASE EPSF-RELATED"/>
    <property type="match status" value="1"/>
</dbReference>
<sequence length="395" mass="45589">MKIVEINVVCGYGSTGRIVVDLYQDLEERGHECLIVYGRGNAAPTLNTVKIGSKWEVYTHVFLTRLLDKHGFGSKRATEKLIKKMKEYDPDLIHLHNLHGYYINIEVLFRYLKEENKPVIWTLHDCWAFTGHCAHFENIGCEKWKVQCERCKELNTYPKSKFRDRSSKNYKEKKSIFTGVNNLTIVTPSRWLANLVSQSYLKEYPVVIIPNGIDTTIFRKYSACEKENVKKQLLQKYKIPDNKPIAIGVASVWTKEKGLDDFISMANENPNLNYILVGVTSKIQKQLPSNITGILRTENLEELVQLYNIADVFLNPTYVDTYPTVNMEAKSCGLPVITYKTGGSVEMADVVVEKGDYSTMLREAMCINRQCIMHKEIDKYSCYKKYIELIEEKMR</sequence>
<comment type="caution">
    <text evidence="3">The sequence shown here is derived from an EMBL/GenBank/DDBJ whole genome shotgun (WGS) entry which is preliminary data.</text>
</comment>
<feature type="domain" description="Glycosyltransferase subfamily 4-like N-terminal" evidence="2">
    <location>
        <begin position="16"/>
        <end position="216"/>
    </location>
</feature>
<dbReference type="GO" id="GO:0016757">
    <property type="term" value="F:glycosyltransferase activity"/>
    <property type="evidence" value="ECO:0007669"/>
    <property type="project" value="InterPro"/>
</dbReference>
<feature type="domain" description="Glycosyl transferase family 1" evidence="1">
    <location>
        <begin position="231"/>
        <end position="347"/>
    </location>
</feature>
<evidence type="ECO:0000313" key="4">
    <source>
        <dbReference type="Proteomes" id="UP000649345"/>
    </source>
</evidence>
<accession>A0A923LAN8</accession>
<dbReference type="PANTHER" id="PTHR12526">
    <property type="entry name" value="GLYCOSYLTRANSFERASE"/>
    <property type="match status" value="1"/>
</dbReference>
<organism evidence="3 4">
    <name type="scientific">Anaerosacchariphilus hominis</name>
    <dbReference type="NCBI Taxonomy" id="2763017"/>
    <lineage>
        <taxon>Bacteria</taxon>
        <taxon>Bacillati</taxon>
        <taxon>Bacillota</taxon>
        <taxon>Clostridia</taxon>
        <taxon>Lachnospirales</taxon>
        <taxon>Lachnospiraceae</taxon>
        <taxon>Anaerosacchariphilus</taxon>
    </lineage>
</organism>
<dbReference type="SUPFAM" id="SSF53756">
    <property type="entry name" value="UDP-Glycosyltransferase/glycogen phosphorylase"/>
    <property type="match status" value="1"/>
</dbReference>
<evidence type="ECO:0000259" key="1">
    <source>
        <dbReference type="Pfam" id="PF00534"/>
    </source>
</evidence>
<evidence type="ECO:0000313" key="3">
    <source>
        <dbReference type="EMBL" id="MBC5658715.1"/>
    </source>
</evidence>
<name>A0A923LAN8_9FIRM</name>
<evidence type="ECO:0000259" key="2">
    <source>
        <dbReference type="Pfam" id="PF13439"/>
    </source>
</evidence>
<keyword evidence="4" id="KW-1185">Reference proteome</keyword>
<dbReference type="RefSeq" id="WP_186873345.1">
    <property type="nucleotide sequence ID" value="NZ_JACOOR010000002.1"/>
</dbReference>
<dbReference type="InterPro" id="IPR001296">
    <property type="entry name" value="Glyco_trans_1"/>
</dbReference>
<dbReference type="Proteomes" id="UP000649345">
    <property type="component" value="Unassembled WGS sequence"/>
</dbReference>
<proteinExistence type="predicted"/>
<reference evidence="3" key="1">
    <citation type="submission" date="2020-08" db="EMBL/GenBank/DDBJ databases">
        <title>Genome public.</title>
        <authorList>
            <person name="Liu C."/>
            <person name="Sun Q."/>
        </authorList>
    </citation>
    <scope>NUCLEOTIDE SEQUENCE</scope>
    <source>
        <strain evidence="3">NSJ-68</strain>
    </source>
</reference>
<gene>
    <name evidence="3" type="ORF">H8S44_02865</name>
</gene>
<dbReference type="EMBL" id="JACOOR010000002">
    <property type="protein sequence ID" value="MBC5658715.1"/>
    <property type="molecule type" value="Genomic_DNA"/>
</dbReference>
<dbReference type="Pfam" id="PF00534">
    <property type="entry name" value="Glycos_transf_1"/>
    <property type="match status" value="1"/>
</dbReference>
<dbReference type="AlphaFoldDB" id="A0A923LAN8"/>